<dbReference type="Pfam" id="PF13817">
    <property type="entry name" value="DDE_Tnp_IS66_C"/>
    <property type="match status" value="1"/>
</dbReference>
<accession>A0A430ATY0</accession>
<dbReference type="Proteomes" id="UP000286773">
    <property type="component" value="Unassembled WGS sequence"/>
</dbReference>
<proteinExistence type="predicted"/>
<dbReference type="InterPro" id="IPR039552">
    <property type="entry name" value="IS66_C"/>
</dbReference>
<evidence type="ECO:0000313" key="2">
    <source>
        <dbReference type="EMBL" id="RSU11514.1"/>
    </source>
</evidence>
<reference evidence="2 3" key="1">
    <citation type="submission" date="2017-05" db="EMBL/GenBank/DDBJ databases">
        <title>Vagococcus spp. assemblies.</title>
        <authorList>
            <person name="Gulvik C.A."/>
        </authorList>
    </citation>
    <scope>NUCLEOTIDE SEQUENCE [LARGE SCALE GENOMIC DNA]</scope>
    <source>
        <strain evidence="2 3">LMG 24798</strain>
    </source>
</reference>
<keyword evidence="3" id="KW-1185">Reference proteome</keyword>
<protein>
    <recommendedName>
        <fullName evidence="1">Transposase IS66 C-terminal domain-containing protein</fullName>
    </recommendedName>
</protein>
<feature type="non-terminal residue" evidence="2">
    <location>
        <position position="1"/>
    </location>
</feature>
<feature type="domain" description="Transposase IS66 C-terminal" evidence="1">
    <location>
        <begin position="5"/>
        <end position="45"/>
    </location>
</feature>
<sequence>GIFLSIIRTAKANQLDPGKYLTFLFERIPNLEVLTADALDQCLPWAEEVQQLCRATYTFDKQ</sequence>
<evidence type="ECO:0000313" key="3">
    <source>
        <dbReference type="Proteomes" id="UP000286773"/>
    </source>
</evidence>
<dbReference type="RefSeq" id="WP_148112290.1">
    <property type="nucleotide sequence ID" value="NZ_NGKC01000008.1"/>
</dbReference>
<dbReference type="AlphaFoldDB" id="A0A430ATY0"/>
<name>A0A430ATY0_9ENTE</name>
<comment type="caution">
    <text evidence="2">The sequence shown here is derived from an EMBL/GenBank/DDBJ whole genome shotgun (WGS) entry which is preliminary data.</text>
</comment>
<dbReference type="EMBL" id="NGKC01000008">
    <property type="protein sequence ID" value="RSU11514.1"/>
    <property type="molecule type" value="Genomic_DNA"/>
</dbReference>
<dbReference type="OrthoDB" id="9760067at2"/>
<evidence type="ECO:0000259" key="1">
    <source>
        <dbReference type="Pfam" id="PF13817"/>
    </source>
</evidence>
<gene>
    <name evidence="2" type="ORF">CBF27_08460</name>
</gene>
<organism evidence="2 3">
    <name type="scientific">Vagococcus acidifermentans</name>
    <dbReference type="NCBI Taxonomy" id="564710"/>
    <lineage>
        <taxon>Bacteria</taxon>
        <taxon>Bacillati</taxon>
        <taxon>Bacillota</taxon>
        <taxon>Bacilli</taxon>
        <taxon>Lactobacillales</taxon>
        <taxon>Enterococcaceae</taxon>
        <taxon>Vagococcus</taxon>
    </lineage>
</organism>